<keyword evidence="6" id="KW-0418">Kinase</keyword>
<evidence type="ECO:0000256" key="7">
    <source>
        <dbReference type="ARBA" id="ARBA00022824"/>
    </source>
</evidence>
<evidence type="ECO:0000256" key="6">
    <source>
        <dbReference type="ARBA" id="ARBA00022777"/>
    </source>
</evidence>
<proteinExistence type="inferred from homology"/>
<feature type="transmembrane region" description="Helical" evidence="10">
    <location>
        <begin position="99"/>
        <end position="116"/>
    </location>
</feature>
<feature type="transmembrane region" description="Helical" evidence="10">
    <location>
        <begin position="323"/>
        <end position="356"/>
    </location>
</feature>
<organism evidence="11 12">
    <name type="scientific">Candidula unifasciata</name>
    <dbReference type="NCBI Taxonomy" id="100452"/>
    <lineage>
        <taxon>Eukaryota</taxon>
        <taxon>Metazoa</taxon>
        <taxon>Spiralia</taxon>
        <taxon>Lophotrochozoa</taxon>
        <taxon>Mollusca</taxon>
        <taxon>Gastropoda</taxon>
        <taxon>Heterobranchia</taxon>
        <taxon>Euthyneura</taxon>
        <taxon>Panpulmonata</taxon>
        <taxon>Eupulmonata</taxon>
        <taxon>Stylommatophora</taxon>
        <taxon>Helicina</taxon>
        <taxon>Helicoidea</taxon>
        <taxon>Geomitridae</taxon>
        <taxon>Candidula</taxon>
    </lineage>
</organism>
<sequence length="516" mass="57101">MEKWCNIVIGVAVIYIVANWITCQNLSFQSIIVANILLLQSAVLWYYARRNRVCITTQSSYRPNASSGIFCVLLVPLALLGEVCAKKQSGGPSSVLQEIWLSLAVLAVILLRLALADNQHFQLYLLVVLPLFGAVLVMSFSCKWLSVFPLATSYFVWKCLKIVPEYLPKSFTLGELAVVLQLLTVWVNRMGLSAFQASFVHKLDKEDIQLAWFVCTLVTAVVIATVIVYWTTAYSSLGQFLAVYVVMAILSLLLLRSVFGENPVLWLLKFVSSSCTKIFLLLAWIILLAVAVVWAIIHSFQLNSNVISSQDMKYTVLSTDRKVFHAFIVLVYFPGLLLDVRLLLLASVAALGLFIVMEAARALHVPVLGEHLDAILRIFVDDRDQGLIFLTHIYLLIGLSLPLWISRNLFSPNTAPLELYSGILSLGVGDTVACVAGKALGRNHWPGSKKTVEGTLCSVLSQMMLVLAGSHLGIIFIISWWNVFAGICLSALVEAFTDQIDNLILPVVLYPFLCLA</sequence>
<dbReference type="EC" id="2.7.1.108" evidence="3"/>
<keyword evidence="5 10" id="KW-0812">Transmembrane</keyword>
<dbReference type="PANTHER" id="PTHR13205">
    <property type="entry name" value="TRANSMEMBRANE PROTEIN 15-RELATED"/>
    <property type="match status" value="1"/>
</dbReference>
<gene>
    <name evidence="11" type="ORF">CUNI_LOCUS14115</name>
</gene>
<dbReference type="EMBL" id="CAJHNH020003112">
    <property type="protein sequence ID" value="CAG5128557.1"/>
    <property type="molecule type" value="Genomic_DNA"/>
</dbReference>
<evidence type="ECO:0000256" key="10">
    <source>
        <dbReference type="SAM" id="Phobius"/>
    </source>
</evidence>
<evidence type="ECO:0000313" key="11">
    <source>
        <dbReference type="EMBL" id="CAG5128557.1"/>
    </source>
</evidence>
<feature type="transmembrane region" description="Helical" evidence="10">
    <location>
        <begin position="123"/>
        <end position="146"/>
    </location>
</feature>
<evidence type="ECO:0000256" key="9">
    <source>
        <dbReference type="ARBA" id="ARBA00023136"/>
    </source>
</evidence>
<keyword evidence="7" id="KW-0256">Endoplasmic reticulum</keyword>
<dbReference type="InterPro" id="IPR032974">
    <property type="entry name" value="Polypren_kinase"/>
</dbReference>
<comment type="caution">
    <text evidence="11">The sequence shown here is derived from an EMBL/GenBank/DDBJ whole genome shotgun (WGS) entry which is preliminary data.</text>
</comment>
<keyword evidence="8 10" id="KW-1133">Transmembrane helix</keyword>
<keyword evidence="12" id="KW-1185">Reference proteome</keyword>
<feature type="transmembrane region" description="Helical" evidence="10">
    <location>
        <begin position="278"/>
        <end position="297"/>
    </location>
</feature>
<keyword evidence="4" id="KW-0808">Transferase</keyword>
<feature type="transmembrane region" description="Helical" evidence="10">
    <location>
        <begin position="387"/>
        <end position="405"/>
    </location>
</feature>
<evidence type="ECO:0000256" key="2">
    <source>
        <dbReference type="ARBA" id="ARBA00010794"/>
    </source>
</evidence>
<evidence type="ECO:0000313" key="12">
    <source>
        <dbReference type="Proteomes" id="UP000678393"/>
    </source>
</evidence>
<evidence type="ECO:0000256" key="4">
    <source>
        <dbReference type="ARBA" id="ARBA00022679"/>
    </source>
</evidence>
<name>A0A8S3ZGK8_9EUPU</name>
<feature type="transmembrane region" description="Helical" evidence="10">
    <location>
        <begin position="28"/>
        <end position="48"/>
    </location>
</feature>
<dbReference type="OrthoDB" id="377083at2759"/>
<feature type="transmembrane region" description="Helical" evidence="10">
    <location>
        <begin position="208"/>
        <end position="231"/>
    </location>
</feature>
<dbReference type="PANTHER" id="PTHR13205:SF15">
    <property type="entry name" value="DOLICHOL KINASE"/>
    <property type="match status" value="1"/>
</dbReference>
<feature type="transmembrane region" description="Helical" evidence="10">
    <location>
        <begin position="5"/>
        <end position="22"/>
    </location>
</feature>
<reference evidence="11" key="1">
    <citation type="submission" date="2021-04" db="EMBL/GenBank/DDBJ databases">
        <authorList>
            <consortium name="Molecular Ecology Group"/>
        </authorList>
    </citation>
    <scope>NUCLEOTIDE SEQUENCE</scope>
</reference>
<dbReference type="GO" id="GO:0043048">
    <property type="term" value="P:dolichyl monophosphate biosynthetic process"/>
    <property type="evidence" value="ECO:0007669"/>
    <property type="project" value="TreeGrafter"/>
</dbReference>
<dbReference type="GO" id="GO:0004168">
    <property type="term" value="F:dolichol kinase activity"/>
    <property type="evidence" value="ECO:0007669"/>
    <property type="project" value="UniProtKB-EC"/>
</dbReference>
<dbReference type="GO" id="GO:0005789">
    <property type="term" value="C:endoplasmic reticulum membrane"/>
    <property type="evidence" value="ECO:0007669"/>
    <property type="project" value="UniProtKB-SubCell"/>
</dbReference>
<dbReference type="AlphaFoldDB" id="A0A8S3ZGK8"/>
<evidence type="ECO:0000256" key="5">
    <source>
        <dbReference type="ARBA" id="ARBA00022692"/>
    </source>
</evidence>
<feature type="transmembrane region" description="Helical" evidence="10">
    <location>
        <begin position="237"/>
        <end position="258"/>
    </location>
</feature>
<keyword evidence="9 10" id="KW-0472">Membrane</keyword>
<evidence type="ECO:0000256" key="8">
    <source>
        <dbReference type="ARBA" id="ARBA00022989"/>
    </source>
</evidence>
<accession>A0A8S3ZGK8</accession>
<evidence type="ECO:0000256" key="3">
    <source>
        <dbReference type="ARBA" id="ARBA00012132"/>
    </source>
</evidence>
<dbReference type="Proteomes" id="UP000678393">
    <property type="component" value="Unassembled WGS sequence"/>
</dbReference>
<evidence type="ECO:0000256" key="1">
    <source>
        <dbReference type="ARBA" id="ARBA00004477"/>
    </source>
</evidence>
<feature type="transmembrane region" description="Helical" evidence="10">
    <location>
        <begin position="60"/>
        <end position="79"/>
    </location>
</feature>
<comment type="subcellular location">
    <subcellularLocation>
        <location evidence="1">Endoplasmic reticulum membrane</location>
        <topology evidence="1">Multi-pass membrane protein</topology>
    </subcellularLocation>
</comment>
<protein>
    <recommendedName>
        <fullName evidence="3">dolichol kinase</fullName>
        <ecNumber evidence="3">2.7.1.108</ecNumber>
    </recommendedName>
</protein>
<comment type="similarity">
    <text evidence="2">Belongs to the polyprenol kinase family.</text>
</comment>